<protein>
    <recommendedName>
        <fullName evidence="2">T6SS Phospholipase effector Tle1-like catalytic domain-containing protein</fullName>
    </recommendedName>
</protein>
<dbReference type="PANTHER" id="PTHR33840">
    <property type="match status" value="1"/>
</dbReference>
<comment type="caution">
    <text evidence="3">The sequence shown here is derived from an EMBL/GenBank/DDBJ whole genome shotgun (WGS) entry which is preliminary data.</text>
</comment>
<name>A0A4D4LN43_STRAX</name>
<evidence type="ECO:0000259" key="2">
    <source>
        <dbReference type="Pfam" id="PF09994"/>
    </source>
</evidence>
<feature type="region of interest" description="Disordered" evidence="1">
    <location>
        <begin position="348"/>
        <end position="388"/>
    </location>
</feature>
<dbReference type="InterPro" id="IPR018712">
    <property type="entry name" value="Tle1-like_cat"/>
</dbReference>
<dbReference type="GeneID" id="41538181"/>
<evidence type="ECO:0000313" key="5">
    <source>
        <dbReference type="Proteomes" id="UP000299211"/>
    </source>
</evidence>
<reference evidence="4 5" key="1">
    <citation type="submission" date="2019-04" db="EMBL/GenBank/DDBJ databases">
        <title>Draft genome sequences of Streptomyces avermitilis ATCC 31267.</title>
        <authorList>
            <person name="Komaki H."/>
            <person name="Tamura T."/>
            <person name="Hosoyama A."/>
        </authorList>
    </citation>
    <scope>NUCLEOTIDE SEQUENCE [LARGE SCALE GENOMIC DNA]</scope>
    <source>
        <strain evidence="4 5">ATCC 31267</strain>
    </source>
</reference>
<sequence>MAENPGGTNLVVCLDGTGNQLKAKGNTNVIRLYEMLDLADPERQIAFYDPGVGTFSAAGAWTPVSRRLSRLFGLAFGSGMKTNLAEAYTYLMNHYAPGDRIYIFGFSRGAYTARALVGMLKTIGLMRPGMENLVPYAVSVYAKNKDWTQKDWDQLHHFAGAFSNAVDGRIGIPVHYLGIWDSVKAAGVLRWNLRWPYTRQLPNVRRIRHAVSIDEKRRPYREYLVTAGTKKQTAPASVEQVWFAGVHSDVGGTFDDDPRLPTVSLKWVVDGALAAGLLVKTGAYAREVTLGPEHALGEVHRMGRIWALLSYRHRRVPPDAHVHASVRARLAGDPGYGDRIPATAVWADSDWLSPSPESAPRRATPDDGTRAASGPLGGRTAARRPPRW</sequence>
<organism evidence="3 6">
    <name type="scientific">Streptomyces avermitilis</name>
    <dbReference type="NCBI Taxonomy" id="33903"/>
    <lineage>
        <taxon>Bacteria</taxon>
        <taxon>Bacillati</taxon>
        <taxon>Actinomycetota</taxon>
        <taxon>Actinomycetes</taxon>
        <taxon>Kitasatosporales</taxon>
        <taxon>Streptomycetaceae</taxon>
        <taxon>Streptomyces</taxon>
    </lineage>
</organism>
<feature type="domain" description="T6SS Phospholipase effector Tle1-like catalytic" evidence="2">
    <location>
        <begin position="9"/>
        <end position="270"/>
    </location>
</feature>
<evidence type="ECO:0000313" key="6">
    <source>
        <dbReference type="Proteomes" id="UP000302139"/>
    </source>
</evidence>
<evidence type="ECO:0000313" key="3">
    <source>
        <dbReference type="EMBL" id="GDY60740.1"/>
    </source>
</evidence>
<evidence type="ECO:0000256" key="1">
    <source>
        <dbReference type="SAM" id="MobiDB-lite"/>
    </source>
</evidence>
<feature type="compositionally biased region" description="Basic and acidic residues" evidence="1">
    <location>
        <begin position="359"/>
        <end position="369"/>
    </location>
</feature>
<evidence type="ECO:0000313" key="4">
    <source>
        <dbReference type="EMBL" id="GDY79182.1"/>
    </source>
</evidence>
<dbReference type="OMA" id="DNALAWM"/>
<dbReference type="Proteomes" id="UP000299211">
    <property type="component" value="Unassembled WGS sequence"/>
</dbReference>
<dbReference type="EMBL" id="BJHX01000001">
    <property type="protein sequence ID" value="GDY60740.1"/>
    <property type="molecule type" value="Genomic_DNA"/>
</dbReference>
<dbReference type="EMBL" id="BJHY01000001">
    <property type="protein sequence ID" value="GDY79182.1"/>
    <property type="molecule type" value="Genomic_DNA"/>
</dbReference>
<reference evidence="3 6" key="2">
    <citation type="submission" date="2019-04" db="EMBL/GenBank/DDBJ databases">
        <title>Draft genome sequences of Streptomyces avermitilis NBRC 14893.</title>
        <authorList>
            <person name="Komaki H."/>
            <person name="Tamura T."/>
            <person name="Hosoyama A."/>
        </authorList>
    </citation>
    <scope>NUCLEOTIDE SEQUENCE [LARGE SCALE GENOMIC DNA]</scope>
    <source>
        <strain evidence="3 6">NBRC 14893</strain>
    </source>
</reference>
<dbReference type="RefSeq" id="WP_010982510.1">
    <property type="nucleotide sequence ID" value="NZ_BAABTN010000054.1"/>
</dbReference>
<dbReference type="AlphaFoldDB" id="A0A4D4LN43"/>
<accession>A0A4D4LN43</accession>
<dbReference type="Pfam" id="PF09994">
    <property type="entry name" value="T6SS_Tle1-like_cat"/>
    <property type="match status" value="1"/>
</dbReference>
<dbReference type="PANTHER" id="PTHR33840:SF2">
    <property type="entry name" value="TLE1 PHOSPHOLIPASE DOMAIN-CONTAINING PROTEIN"/>
    <property type="match status" value="1"/>
</dbReference>
<dbReference type="Proteomes" id="UP000302139">
    <property type="component" value="Unassembled WGS sequence"/>
</dbReference>
<proteinExistence type="predicted"/>
<gene>
    <name evidence="3" type="ORF">SAV14893_001330</name>
    <name evidence="4" type="ORF">SAV31267_086670</name>
</gene>
<dbReference type="InterPro" id="IPR029058">
    <property type="entry name" value="AB_hydrolase_fold"/>
</dbReference>
<dbReference type="SUPFAM" id="SSF53474">
    <property type="entry name" value="alpha/beta-Hydrolases"/>
    <property type="match status" value="1"/>
</dbReference>